<keyword evidence="1 3" id="KW-0489">Methyltransferase</keyword>
<evidence type="ECO:0000313" key="4">
    <source>
        <dbReference type="Proteomes" id="UP000278222"/>
    </source>
</evidence>
<evidence type="ECO:0000256" key="2">
    <source>
        <dbReference type="ARBA" id="ARBA00022679"/>
    </source>
</evidence>
<organism evidence="3 4">
    <name type="scientific">Stella humosa</name>
    <dbReference type="NCBI Taxonomy" id="94"/>
    <lineage>
        <taxon>Bacteria</taxon>
        <taxon>Pseudomonadati</taxon>
        <taxon>Pseudomonadota</taxon>
        <taxon>Alphaproteobacteria</taxon>
        <taxon>Rhodospirillales</taxon>
        <taxon>Stellaceae</taxon>
        <taxon>Stella</taxon>
    </lineage>
</organism>
<dbReference type="Pfam" id="PF13489">
    <property type="entry name" value="Methyltransf_23"/>
    <property type="match status" value="1"/>
</dbReference>
<dbReference type="Gene3D" id="3.40.50.150">
    <property type="entry name" value="Vaccinia Virus protein VP39"/>
    <property type="match status" value="1"/>
</dbReference>
<dbReference type="EMBL" id="RJKX01000014">
    <property type="protein sequence ID" value="ROP91171.1"/>
    <property type="molecule type" value="Genomic_DNA"/>
</dbReference>
<dbReference type="SUPFAM" id="SSF53335">
    <property type="entry name" value="S-adenosyl-L-methionine-dependent methyltransferases"/>
    <property type="match status" value="1"/>
</dbReference>
<protein>
    <submittedName>
        <fullName evidence="3">Methyltransferase family protein</fullName>
    </submittedName>
</protein>
<dbReference type="InterPro" id="IPR050602">
    <property type="entry name" value="Malonyl-ACP_OMT"/>
</dbReference>
<dbReference type="OrthoDB" id="9793723at2"/>
<accession>A0A3N1LDK9</accession>
<sequence length="302" mass="32383">MRVFDRHSVRRHRERAAAGFAGHGFLFDEVAARLADRLDDVRREFATILDIGARGGVMARALAARGGDAPAALGDKSTVVIHSDLAPSLLAGLPRAVVADPEALPFAGGFDLVASCLDLHWVNDLPGALVQIRRALRPDGLFLAAIFGGDTLSELREAWLAAEIEVEGGASPRISPFADGRDAGALLQRAGFALPVIDTDRITVTYADPIALMRDLRGMGETNAVALRRRTATRRATLFRAAEIYGERFADADGRIRATFEIVTMTGWAPHADQQKPLKPGSAAFKLAEALNGEPDQSARSQ</sequence>
<dbReference type="GO" id="GO:0008168">
    <property type="term" value="F:methyltransferase activity"/>
    <property type="evidence" value="ECO:0007669"/>
    <property type="project" value="UniProtKB-KW"/>
</dbReference>
<name>A0A3N1LDK9_9PROT</name>
<evidence type="ECO:0000313" key="3">
    <source>
        <dbReference type="EMBL" id="ROP91171.1"/>
    </source>
</evidence>
<dbReference type="PANTHER" id="PTHR13090">
    <property type="entry name" value="ARGININE-HYDROXYLASE NDUFAF5, MITOCHONDRIAL"/>
    <property type="match status" value="1"/>
</dbReference>
<proteinExistence type="predicted"/>
<dbReference type="Proteomes" id="UP000278222">
    <property type="component" value="Unassembled WGS sequence"/>
</dbReference>
<reference evidence="3 4" key="1">
    <citation type="submission" date="2018-11" db="EMBL/GenBank/DDBJ databases">
        <title>Genomic Encyclopedia of Type Strains, Phase IV (KMG-IV): sequencing the most valuable type-strain genomes for metagenomic binning, comparative biology and taxonomic classification.</title>
        <authorList>
            <person name="Goeker M."/>
        </authorList>
    </citation>
    <scope>NUCLEOTIDE SEQUENCE [LARGE SCALE GENOMIC DNA]</scope>
    <source>
        <strain evidence="3 4">DSM 5900</strain>
    </source>
</reference>
<comment type="caution">
    <text evidence="3">The sequence shown here is derived from an EMBL/GenBank/DDBJ whole genome shotgun (WGS) entry which is preliminary data.</text>
</comment>
<gene>
    <name evidence="3" type="ORF">EDC65_3034</name>
</gene>
<dbReference type="AlphaFoldDB" id="A0A3N1LDK9"/>
<evidence type="ECO:0000256" key="1">
    <source>
        <dbReference type="ARBA" id="ARBA00022603"/>
    </source>
</evidence>
<keyword evidence="2 3" id="KW-0808">Transferase</keyword>
<dbReference type="PANTHER" id="PTHR13090:SF1">
    <property type="entry name" value="ARGININE-HYDROXYLASE NDUFAF5, MITOCHONDRIAL"/>
    <property type="match status" value="1"/>
</dbReference>
<keyword evidence="4" id="KW-1185">Reference proteome</keyword>
<dbReference type="GO" id="GO:0032259">
    <property type="term" value="P:methylation"/>
    <property type="evidence" value="ECO:0007669"/>
    <property type="project" value="UniProtKB-KW"/>
</dbReference>
<dbReference type="InterPro" id="IPR029063">
    <property type="entry name" value="SAM-dependent_MTases_sf"/>
</dbReference>
<dbReference type="CDD" id="cd02440">
    <property type="entry name" value="AdoMet_MTases"/>
    <property type="match status" value="1"/>
</dbReference>